<comment type="similarity">
    <text evidence="1">Belongs to the EamA transporter family.</text>
</comment>
<dbReference type="Gene3D" id="1.10.3730.20">
    <property type="match status" value="1"/>
</dbReference>
<comment type="caution">
    <text evidence="4">The sequence shown here is derived from an EMBL/GenBank/DDBJ whole genome shotgun (WGS) entry which is preliminary data.</text>
</comment>
<dbReference type="AlphaFoldDB" id="A0A923LM19"/>
<sequence>MALFLVSPHPVKISDKKRELCFAAALTGLVLYFLLENTALSTTYASNVGIIVACAPFFVAVMVGIFFKEKQGVNFFIGFVIAITGVILISLS</sequence>
<keyword evidence="2" id="KW-1133">Transmembrane helix</keyword>
<keyword evidence="2" id="KW-0812">Transmembrane</keyword>
<organism evidence="4 5">
    <name type="scientific">Roseburia zhanii</name>
    <dbReference type="NCBI Taxonomy" id="2763064"/>
    <lineage>
        <taxon>Bacteria</taxon>
        <taxon>Bacillati</taxon>
        <taxon>Bacillota</taxon>
        <taxon>Clostridia</taxon>
        <taxon>Lachnospirales</taxon>
        <taxon>Lachnospiraceae</taxon>
        <taxon>Roseburia</taxon>
    </lineage>
</organism>
<evidence type="ECO:0000313" key="4">
    <source>
        <dbReference type="EMBL" id="MBC5713163.1"/>
    </source>
</evidence>
<dbReference type="Proteomes" id="UP000606720">
    <property type="component" value="Unassembled WGS sequence"/>
</dbReference>
<dbReference type="InterPro" id="IPR000620">
    <property type="entry name" value="EamA_dom"/>
</dbReference>
<feature type="transmembrane region" description="Helical" evidence="2">
    <location>
        <begin position="47"/>
        <end position="66"/>
    </location>
</feature>
<dbReference type="GO" id="GO:0016020">
    <property type="term" value="C:membrane"/>
    <property type="evidence" value="ECO:0007669"/>
    <property type="project" value="InterPro"/>
</dbReference>
<proteinExistence type="inferred from homology"/>
<feature type="transmembrane region" description="Helical" evidence="2">
    <location>
        <begin position="73"/>
        <end position="91"/>
    </location>
</feature>
<dbReference type="RefSeq" id="WP_186866200.1">
    <property type="nucleotide sequence ID" value="NZ_JACOPH010000001.1"/>
</dbReference>
<reference evidence="4" key="1">
    <citation type="submission" date="2020-08" db="EMBL/GenBank/DDBJ databases">
        <title>Genome public.</title>
        <authorList>
            <person name="Liu C."/>
            <person name="Sun Q."/>
        </authorList>
    </citation>
    <scope>NUCLEOTIDE SEQUENCE</scope>
    <source>
        <strain evidence="4">BX1005</strain>
    </source>
</reference>
<evidence type="ECO:0000256" key="2">
    <source>
        <dbReference type="SAM" id="Phobius"/>
    </source>
</evidence>
<keyword evidence="5" id="KW-1185">Reference proteome</keyword>
<evidence type="ECO:0000259" key="3">
    <source>
        <dbReference type="Pfam" id="PF00892"/>
    </source>
</evidence>
<dbReference type="SUPFAM" id="SSF103481">
    <property type="entry name" value="Multidrug resistance efflux transporter EmrE"/>
    <property type="match status" value="1"/>
</dbReference>
<accession>A0A923LM19</accession>
<dbReference type="Pfam" id="PF00892">
    <property type="entry name" value="EamA"/>
    <property type="match status" value="1"/>
</dbReference>
<gene>
    <name evidence="4" type="ORF">H8S17_02895</name>
</gene>
<feature type="transmembrane region" description="Helical" evidence="2">
    <location>
        <begin position="20"/>
        <end position="35"/>
    </location>
</feature>
<evidence type="ECO:0000256" key="1">
    <source>
        <dbReference type="ARBA" id="ARBA00007362"/>
    </source>
</evidence>
<name>A0A923LM19_9FIRM</name>
<keyword evidence="2" id="KW-0472">Membrane</keyword>
<dbReference type="InterPro" id="IPR037185">
    <property type="entry name" value="EmrE-like"/>
</dbReference>
<feature type="domain" description="EamA" evidence="3">
    <location>
        <begin position="20"/>
        <end position="90"/>
    </location>
</feature>
<evidence type="ECO:0000313" key="5">
    <source>
        <dbReference type="Proteomes" id="UP000606720"/>
    </source>
</evidence>
<dbReference type="EMBL" id="JACOPH010000001">
    <property type="protein sequence ID" value="MBC5713163.1"/>
    <property type="molecule type" value="Genomic_DNA"/>
</dbReference>
<protein>
    <submittedName>
        <fullName evidence="4">EamA family transporter</fullName>
    </submittedName>
</protein>